<dbReference type="Proteomes" id="UP000587527">
    <property type="component" value="Unassembled WGS sequence"/>
</dbReference>
<evidence type="ECO:0000313" key="2">
    <source>
        <dbReference type="Proteomes" id="UP000587527"/>
    </source>
</evidence>
<dbReference type="AlphaFoldDB" id="A0A841BW31"/>
<keyword evidence="2" id="KW-1185">Reference proteome</keyword>
<organism evidence="1 2">
    <name type="scientific">Allocatelliglobosispora scoriae</name>
    <dbReference type="NCBI Taxonomy" id="643052"/>
    <lineage>
        <taxon>Bacteria</taxon>
        <taxon>Bacillati</taxon>
        <taxon>Actinomycetota</taxon>
        <taxon>Actinomycetes</taxon>
        <taxon>Micromonosporales</taxon>
        <taxon>Micromonosporaceae</taxon>
        <taxon>Allocatelliglobosispora</taxon>
    </lineage>
</organism>
<dbReference type="InterPro" id="IPR011990">
    <property type="entry name" value="TPR-like_helical_dom_sf"/>
</dbReference>
<dbReference type="Gene3D" id="1.25.40.10">
    <property type="entry name" value="Tetratricopeptide repeat domain"/>
    <property type="match status" value="2"/>
</dbReference>
<dbReference type="RefSeq" id="WP_184840239.1">
    <property type="nucleotide sequence ID" value="NZ_JACHMN010000002.1"/>
</dbReference>
<dbReference type="SUPFAM" id="SSF48452">
    <property type="entry name" value="TPR-like"/>
    <property type="match status" value="1"/>
</dbReference>
<comment type="caution">
    <text evidence="1">The sequence shown here is derived from an EMBL/GenBank/DDBJ whole genome shotgun (WGS) entry which is preliminary data.</text>
</comment>
<protein>
    <submittedName>
        <fullName evidence="1">Tetratricopeptide (TPR) repeat protein</fullName>
    </submittedName>
</protein>
<proteinExistence type="predicted"/>
<dbReference type="PANTHER" id="PTHR19959">
    <property type="entry name" value="KINESIN LIGHT CHAIN"/>
    <property type="match status" value="1"/>
</dbReference>
<gene>
    <name evidence="1" type="ORF">F4553_005264</name>
</gene>
<dbReference type="PANTHER" id="PTHR19959:SF119">
    <property type="entry name" value="FUNGAL LIPASE-LIKE DOMAIN-CONTAINING PROTEIN"/>
    <property type="match status" value="1"/>
</dbReference>
<evidence type="ECO:0000313" key="1">
    <source>
        <dbReference type="EMBL" id="MBB5871885.1"/>
    </source>
</evidence>
<accession>A0A841BW31</accession>
<dbReference type="EMBL" id="JACHMN010000002">
    <property type="protein sequence ID" value="MBB5871885.1"/>
    <property type="molecule type" value="Genomic_DNA"/>
</dbReference>
<sequence length="754" mass="81454">MNSDEMVIRLRVLLDQLTAGRGEPSVLFAQVADLVSSLRASAPDDDGRAWNLIASYHWQRFEALPDGADGADFVAAVFAFTHLIPTAADMIPPGVRHAFRMALASADIAVSDHGNRVSGIDASPADELERDDPVFLFNSALALLRDPQTADSVAAMAQAIAWLDRAAAAIPADDPSRAIALTVLRVALAQRFELTGDVRDLDRAVSVAEQAVAATFADDPNLADRLRALGTALHTSYELTGEIAVLDHEISINERLLSATPNGHADRGRHMVTLGISLASRFVRTKVVSDLDRAIAVYGASIGDHSINHPSYGAALTLLTNALGMRFEHAGMVEDADRAIQFGEEVLLADSTGAGRVTASVVLGSMLQSRYERTGQLSDLDRAIALLEQVIVEIGGDSSRLPAANVRIVLGRALRHRYWRTGLLADLDRAISNYEAALSDARDDRTRAAVLSGLGGAVGARFERNGSPADLDRSIALLDQAVAIPTDDDERVTFMSNLSGGLIVRYGRNRRPADLDRAQELAEQAVSTVRATHPDRGRFLYNLGTALGERFKRSKALADLERSADVLRQAVAVTPVDHPDRAGYLRNLGAAYDLLFRARGTHDDITVAVRTYREGLYLETAVPSVRIDVGRRAAMLAGLVGDWESANADFAEIIGLLPAMVGHDLTLQDRQHLLEQTQGLGAEAARAVLAVSTLRSDERAVAAWQRLEAARNVLLAQSLETRAELTFLKYARPDLAAEFDDIRRILNSPVAVQQ</sequence>
<name>A0A841BW31_9ACTN</name>
<reference evidence="1 2" key="1">
    <citation type="submission" date="2020-08" db="EMBL/GenBank/DDBJ databases">
        <title>Sequencing the genomes of 1000 actinobacteria strains.</title>
        <authorList>
            <person name="Klenk H.-P."/>
        </authorList>
    </citation>
    <scope>NUCLEOTIDE SEQUENCE [LARGE SCALE GENOMIC DNA]</scope>
    <source>
        <strain evidence="1 2">DSM 45362</strain>
    </source>
</reference>